<dbReference type="InterPro" id="IPR036264">
    <property type="entry name" value="Bact_exopeptidase_dim_dom"/>
</dbReference>
<dbReference type="Gene3D" id="3.40.630.10">
    <property type="entry name" value="Zn peptidases"/>
    <property type="match status" value="1"/>
</dbReference>
<keyword evidence="6" id="KW-0121">Carboxypeptidase</keyword>
<reference evidence="6 7" key="1">
    <citation type="submission" date="2019-06" db="EMBL/GenBank/DDBJ databases">
        <title>Sequencing the genomes of 1000 actinobacteria strains.</title>
        <authorList>
            <person name="Klenk H.-P."/>
        </authorList>
    </citation>
    <scope>NUCLEOTIDE SEQUENCE [LARGE SCALE GENOMIC DNA]</scope>
    <source>
        <strain evidence="6 7">DSM 43186</strain>
    </source>
</reference>
<dbReference type="Proteomes" id="UP000319213">
    <property type="component" value="Unassembled WGS sequence"/>
</dbReference>
<dbReference type="GO" id="GO:0046872">
    <property type="term" value="F:metal ion binding"/>
    <property type="evidence" value="ECO:0007669"/>
    <property type="project" value="UniProtKB-KW"/>
</dbReference>
<protein>
    <submittedName>
        <fullName evidence="6">Glutamate carboxypeptidase</fullName>
    </submittedName>
</protein>
<proteinExistence type="predicted"/>
<feature type="region of interest" description="Disordered" evidence="4">
    <location>
        <begin position="391"/>
        <end position="419"/>
    </location>
</feature>
<dbReference type="InterPro" id="IPR017150">
    <property type="entry name" value="Pept_M20_glutamate_carboxypep"/>
</dbReference>
<dbReference type="PANTHER" id="PTHR43808">
    <property type="entry name" value="ACETYLORNITHINE DEACETYLASE"/>
    <property type="match status" value="1"/>
</dbReference>
<evidence type="ECO:0000256" key="3">
    <source>
        <dbReference type="PIRSR" id="PIRSR037238-1"/>
    </source>
</evidence>
<dbReference type="SUPFAM" id="SSF53187">
    <property type="entry name" value="Zn-dependent exopeptidases"/>
    <property type="match status" value="1"/>
</dbReference>
<dbReference type="GO" id="GO:0004180">
    <property type="term" value="F:carboxypeptidase activity"/>
    <property type="evidence" value="ECO:0007669"/>
    <property type="project" value="UniProtKB-KW"/>
</dbReference>
<dbReference type="Pfam" id="PF07687">
    <property type="entry name" value="M20_dimer"/>
    <property type="match status" value="1"/>
</dbReference>
<dbReference type="InterPro" id="IPR002933">
    <property type="entry name" value="Peptidase_M20"/>
</dbReference>
<evidence type="ECO:0000256" key="1">
    <source>
        <dbReference type="ARBA" id="ARBA00022723"/>
    </source>
</evidence>
<keyword evidence="2" id="KW-0378">Hydrolase</keyword>
<evidence type="ECO:0000313" key="7">
    <source>
        <dbReference type="Proteomes" id="UP000319213"/>
    </source>
</evidence>
<organism evidence="6 7">
    <name type="scientific">Thermopolyspora flexuosa</name>
    <dbReference type="NCBI Taxonomy" id="103836"/>
    <lineage>
        <taxon>Bacteria</taxon>
        <taxon>Bacillati</taxon>
        <taxon>Actinomycetota</taxon>
        <taxon>Actinomycetes</taxon>
        <taxon>Streptosporangiales</taxon>
        <taxon>Streptosporangiaceae</taxon>
        <taxon>Thermopolyspora</taxon>
    </lineage>
</organism>
<dbReference type="PIRSF" id="PIRSF037238">
    <property type="entry name" value="Carboxypeptidase_G2"/>
    <property type="match status" value="1"/>
</dbReference>
<evidence type="ECO:0000259" key="5">
    <source>
        <dbReference type="Pfam" id="PF07687"/>
    </source>
</evidence>
<dbReference type="PANTHER" id="PTHR43808:SF9">
    <property type="entry name" value="BLL0789 PROTEIN"/>
    <property type="match status" value="1"/>
</dbReference>
<dbReference type="InterPro" id="IPR011650">
    <property type="entry name" value="Peptidase_M20_dimer"/>
</dbReference>
<dbReference type="Pfam" id="PF01546">
    <property type="entry name" value="Peptidase_M20"/>
    <property type="match status" value="1"/>
</dbReference>
<dbReference type="CDD" id="cd03885">
    <property type="entry name" value="M20_CPDG2"/>
    <property type="match status" value="1"/>
</dbReference>
<feature type="active site" description="Proton acceptor" evidence="3">
    <location>
        <position position="157"/>
    </location>
</feature>
<accession>A0A543IVF1</accession>
<evidence type="ECO:0000256" key="2">
    <source>
        <dbReference type="ARBA" id="ARBA00022801"/>
    </source>
</evidence>
<keyword evidence="7" id="KW-1185">Reference proteome</keyword>
<dbReference type="Gene3D" id="3.30.70.360">
    <property type="match status" value="1"/>
</dbReference>
<evidence type="ECO:0000256" key="4">
    <source>
        <dbReference type="SAM" id="MobiDB-lite"/>
    </source>
</evidence>
<dbReference type="SUPFAM" id="SSF55031">
    <property type="entry name" value="Bacterial exopeptidase dimerisation domain"/>
    <property type="match status" value="1"/>
</dbReference>
<feature type="domain" description="Peptidase M20 dimerisation" evidence="5">
    <location>
        <begin position="191"/>
        <end position="283"/>
    </location>
</feature>
<feature type="active site" evidence="3">
    <location>
        <position position="97"/>
    </location>
</feature>
<dbReference type="AlphaFoldDB" id="A0A543IVF1"/>
<keyword evidence="6" id="KW-0645">Protease</keyword>
<dbReference type="EMBL" id="VFPQ01000001">
    <property type="protein sequence ID" value="TQM74555.1"/>
    <property type="molecule type" value="Genomic_DNA"/>
</dbReference>
<dbReference type="RefSeq" id="WP_229788614.1">
    <property type="nucleotide sequence ID" value="NZ_BMPV01000003.1"/>
</dbReference>
<dbReference type="InterPro" id="IPR050072">
    <property type="entry name" value="Peptidase_M20A"/>
</dbReference>
<keyword evidence="1" id="KW-0479">Metal-binding</keyword>
<sequence>MNVPELRSWVSAHRAEMLDDLAAFVGIETPSTDRALLEAGLAWLDELLHARLGAPAASRTVPGGEHGDVRLHDYPGRPNAGGGVPETAPVLLLCHYDTVWPAGTLATWPFRVDGDRATGPGVFDMKAGLVQAIWALRALDAAGLARPPVRLLLNGDEELGSPFSRPVIEAEARRASVALVFEASAGGALKTERKGVGVFSVEITGVEAHAGLDPEKGVSAVEELAHAVLALHRLTDLAAGTSVNVGTVTGGTRANVIAGSARAVVDVRVRTWQEAARIDAALAGLRPRNSRATLRVTGGWNRPVMERSPATARLFAMARDLAAQMGVELRECSVGGASDGNFAAAAGIPVLDGFGAVGDGAHSRREHISIEGMVERTALAAALIHTLATEMPDRDPHHRPPPVAHQATPPPPFLRAAPR</sequence>
<evidence type="ECO:0000313" key="6">
    <source>
        <dbReference type="EMBL" id="TQM74555.1"/>
    </source>
</evidence>
<gene>
    <name evidence="6" type="ORF">FHX40_1233</name>
</gene>
<name>A0A543IVF1_9ACTN</name>
<comment type="caution">
    <text evidence="6">The sequence shown here is derived from an EMBL/GenBank/DDBJ whole genome shotgun (WGS) entry which is preliminary data.</text>
</comment>